<organism evidence="2 3">
    <name type="scientific">Planktotalea frisia</name>
    <dbReference type="NCBI Taxonomy" id="696762"/>
    <lineage>
        <taxon>Bacteria</taxon>
        <taxon>Pseudomonadati</taxon>
        <taxon>Pseudomonadota</taxon>
        <taxon>Alphaproteobacteria</taxon>
        <taxon>Rhodobacterales</taxon>
        <taxon>Paracoccaceae</taxon>
        <taxon>Planktotalea</taxon>
    </lineage>
</organism>
<dbReference type="STRING" id="696762.PFRI_36540"/>
<proteinExistence type="predicted"/>
<evidence type="ECO:0000313" key="2">
    <source>
        <dbReference type="EMBL" id="OJI92149.1"/>
    </source>
</evidence>
<keyword evidence="1" id="KW-0472">Membrane</keyword>
<accession>A0A1L9NSB4</accession>
<keyword evidence="3" id="KW-1185">Reference proteome</keyword>
<comment type="caution">
    <text evidence="2">The sequence shown here is derived from an EMBL/GenBank/DDBJ whole genome shotgun (WGS) entry which is preliminary data.</text>
</comment>
<gene>
    <name evidence="2" type="ORF">PFRI_36540</name>
</gene>
<name>A0A1L9NSB4_9RHOB</name>
<evidence type="ECO:0000256" key="1">
    <source>
        <dbReference type="SAM" id="Phobius"/>
    </source>
</evidence>
<dbReference type="EMBL" id="MLCB01000200">
    <property type="protein sequence ID" value="OJI92149.1"/>
    <property type="molecule type" value="Genomic_DNA"/>
</dbReference>
<keyword evidence="1" id="KW-0812">Transmembrane</keyword>
<dbReference type="AlphaFoldDB" id="A0A1L9NSB4"/>
<evidence type="ECO:0000313" key="3">
    <source>
        <dbReference type="Proteomes" id="UP000184514"/>
    </source>
</evidence>
<dbReference type="Proteomes" id="UP000184514">
    <property type="component" value="Unassembled WGS sequence"/>
</dbReference>
<feature type="transmembrane region" description="Helical" evidence="1">
    <location>
        <begin position="12"/>
        <end position="39"/>
    </location>
</feature>
<keyword evidence="1" id="KW-1133">Transmembrane helix</keyword>
<feature type="transmembrane region" description="Helical" evidence="1">
    <location>
        <begin position="78"/>
        <end position="102"/>
    </location>
</feature>
<protein>
    <submittedName>
        <fullName evidence="2">Uncharacterized protein</fullName>
    </submittedName>
</protein>
<feature type="transmembrane region" description="Helical" evidence="1">
    <location>
        <begin position="108"/>
        <end position="133"/>
    </location>
</feature>
<reference evidence="2 3" key="1">
    <citation type="submission" date="2016-10" db="EMBL/GenBank/DDBJ databases">
        <title>Genome sequence of Planktotalea frisia SH6-1.</title>
        <authorList>
            <person name="Poehlein A."/>
            <person name="Bakenhus I."/>
            <person name="Voget S."/>
            <person name="Brinkhoff T."/>
            <person name="Simon M."/>
        </authorList>
    </citation>
    <scope>NUCLEOTIDE SEQUENCE [LARGE SCALE GENOMIC DNA]</scope>
    <source>
        <strain evidence="2 3">SH6-1</strain>
    </source>
</reference>
<sequence>MLNRLVPRQSGAPFAVPPVAFICALFGAPLVIAFFGFWIFLIPVFALYFGGPLYLVCAGPACYWYLKRRVPKTLEITLLAIVVNTIVTLVLLCLNALMASFFRLDDLLVLYGGFGSVMSAIWGATFCKLYVWFKADTDKTR</sequence>
<feature type="transmembrane region" description="Helical" evidence="1">
    <location>
        <begin position="45"/>
        <end position="66"/>
    </location>
</feature>